<dbReference type="GO" id="GO:0008483">
    <property type="term" value="F:transaminase activity"/>
    <property type="evidence" value="ECO:0007669"/>
    <property type="project" value="UniProtKB-KW"/>
</dbReference>
<dbReference type="SMART" id="SM00345">
    <property type="entry name" value="HTH_GNTR"/>
    <property type="match status" value="1"/>
</dbReference>
<dbReference type="InterPro" id="IPR015422">
    <property type="entry name" value="PyrdxlP-dep_Trfase_small"/>
</dbReference>
<dbReference type="PANTHER" id="PTHR46577">
    <property type="entry name" value="HTH-TYPE TRANSCRIPTIONAL REGULATORY PROTEIN GABR"/>
    <property type="match status" value="1"/>
</dbReference>
<name>S0FM15_RUMCE</name>
<organism evidence="7 8">
    <name type="scientific">Ruminiclostridium cellobioparum subsp. termitidis CT1112</name>
    <dbReference type="NCBI Taxonomy" id="1195236"/>
    <lineage>
        <taxon>Bacteria</taxon>
        <taxon>Bacillati</taxon>
        <taxon>Bacillota</taxon>
        <taxon>Clostridia</taxon>
        <taxon>Eubacteriales</taxon>
        <taxon>Oscillospiraceae</taxon>
        <taxon>Ruminiclostridium</taxon>
    </lineage>
</organism>
<dbReference type="PANTHER" id="PTHR46577:SF1">
    <property type="entry name" value="HTH-TYPE TRANSCRIPTIONAL REGULATORY PROTEIN GABR"/>
    <property type="match status" value="1"/>
</dbReference>
<dbReference type="STRING" id="1195236.CTER_0869"/>
<dbReference type="SUPFAM" id="SSF46785">
    <property type="entry name" value="Winged helix' DNA-binding domain"/>
    <property type="match status" value="1"/>
</dbReference>
<dbReference type="CDD" id="cd00609">
    <property type="entry name" value="AAT_like"/>
    <property type="match status" value="1"/>
</dbReference>
<dbReference type="EMBL" id="AORV01000021">
    <property type="protein sequence ID" value="EMS73275.1"/>
    <property type="molecule type" value="Genomic_DNA"/>
</dbReference>
<dbReference type="GO" id="GO:0003700">
    <property type="term" value="F:DNA-binding transcription factor activity"/>
    <property type="evidence" value="ECO:0007669"/>
    <property type="project" value="InterPro"/>
</dbReference>
<dbReference type="PROSITE" id="PS50949">
    <property type="entry name" value="HTH_GNTR"/>
    <property type="match status" value="1"/>
</dbReference>
<dbReference type="Gene3D" id="3.40.640.10">
    <property type="entry name" value="Type I PLP-dependent aspartate aminotransferase-like (Major domain)"/>
    <property type="match status" value="1"/>
</dbReference>
<proteinExistence type="inferred from homology"/>
<comment type="caution">
    <text evidence="7">The sequence shown here is derived from an EMBL/GenBank/DDBJ whole genome shotgun (WGS) entry which is preliminary data.</text>
</comment>
<protein>
    <submittedName>
        <fullName evidence="7">Transcriptional regulator, GntR family with aminotransferase domain protein</fullName>
    </submittedName>
</protein>
<dbReference type="InterPro" id="IPR015424">
    <property type="entry name" value="PyrdxlP-dep_Trfase"/>
</dbReference>
<accession>S0FM15</accession>
<dbReference type="PATRIC" id="fig|1195236.3.peg.1162"/>
<dbReference type="InterPro" id="IPR000524">
    <property type="entry name" value="Tscrpt_reg_HTH_GntR"/>
</dbReference>
<evidence type="ECO:0000256" key="4">
    <source>
        <dbReference type="ARBA" id="ARBA00023125"/>
    </source>
</evidence>
<dbReference type="AlphaFoldDB" id="S0FM15"/>
<sequence length="476" mass="53995">MSIVTIQFNNDKQPKYLQLFEHIKKLISGGQLNPGERLPTVRNLSRSLNVNNITVVNAYKQLEIHKYVTAKKGSGYFVSNIKMQKEDTLSSGDLGMSIAPDTINFASATPHPSIFPAESFKECIIEVLERDRGFAFGYQESNGFIPLRNSILEYLARKYNIRAANEENVLIVSGAQQGIDLVGKALLNPGDYVVTENPTYDGAVAVFKSRGARVVGVNMEEDGIDLIDLEKKIRICKPRLIYLMTCYQNPTTVSYSRQKLNQVLQLIRKYNIYAVEDDSMSELNFDNGELTTLKCLDKENTCVIYLKSFSKILMPGLRAGCMIIPDVLVKDFTKIKHNTDLSSSGLIQRALDLYFRTGKWEEHLQYMKEIYRGKYEFMLAQLERLEKLGVKYHRPNGGLYFWISLPKKLSAQDIYNECRANGLVLIPSGVFYELDNKSKDRSLRLSFASSNIEEIRCGMAILEKCLDDTIPAVDIM</sequence>
<evidence type="ECO:0000256" key="3">
    <source>
        <dbReference type="ARBA" id="ARBA00023015"/>
    </source>
</evidence>
<feature type="domain" description="HTH gntR-type" evidence="6">
    <location>
        <begin position="13"/>
        <end position="81"/>
    </location>
</feature>
<dbReference type="CDD" id="cd07377">
    <property type="entry name" value="WHTH_GntR"/>
    <property type="match status" value="1"/>
</dbReference>
<dbReference type="Pfam" id="PF00155">
    <property type="entry name" value="Aminotran_1_2"/>
    <property type="match status" value="1"/>
</dbReference>
<keyword evidence="7" id="KW-0808">Transferase</keyword>
<dbReference type="GO" id="GO:0030170">
    <property type="term" value="F:pyridoxal phosphate binding"/>
    <property type="evidence" value="ECO:0007669"/>
    <property type="project" value="InterPro"/>
</dbReference>
<gene>
    <name evidence="7" type="ORF">CTER_0869</name>
</gene>
<keyword evidence="7" id="KW-0032">Aminotransferase</keyword>
<keyword evidence="3" id="KW-0805">Transcription regulation</keyword>
<dbReference type="GO" id="GO:0003677">
    <property type="term" value="F:DNA binding"/>
    <property type="evidence" value="ECO:0007669"/>
    <property type="project" value="UniProtKB-KW"/>
</dbReference>
<dbReference type="RefSeq" id="WP_004624188.1">
    <property type="nucleotide sequence ID" value="NZ_AORV01000021.1"/>
</dbReference>
<dbReference type="InterPro" id="IPR051446">
    <property type="entry name" value="HTH_trans_reg/aminotransferase"/>
</dbReference>
<comment type="similarity">
    <text evidence="1">In the C-terminal section; belongs to the class-I pyridoxal-phosphate-dependent aminotransferase family.</text>
</comment>
<reference evidence="7 8" key="1">
    <citation type="journal article" date="2013" name="Genome Announc.">
        <title>Draft Genome Sequence of the Cellulolytic, Mesophilic, Anaerobic Bacterium Clostridium termitidis Strain CT1112 (DSM 5398).</title>
        <authorList>
            <person name="Lal S."/>
            <person name="Ramachandran U."/>
            <person name="Zhang X."/>
            <person name="Munir R."/>
            <person name="Sparling R."/>
            <person name="Levin D.B."/>
        </authorList>
    </citation>
    <scope>NUCLEOTIDE SEQUENCE [LARGE SCALE GENOMIC DNA]</scope>
    <source>
        <strain evidence="7 8">CT1112</strain>
    </source>
</reference>
<dbReference type="Gene3D" id="1.10.10.10">
    <property type="entry name" value="Winged helix-like DNA-binding domain superfamily/Winged helix DNA-binding domain"/>
    <property type="match status" value="1"/>
</dbReference>
<dbReference type="InterPro" id="IPR036388">
    <property type="entry name" value="WH-like_DNA-bd_sf"/>
</dbReference>
<dbReference type="Proteomes" id="UP000014155">
    <property type="component" value="Unassembled WGS sequence"/>
</dbReference>
<evidence type="ECO:0000313" key="7">
    <source>
        <dbReference type="EMBL" id="EMS73275.1"/>
    </source>
</evidence>
<dbReference type="Gene3D" id="3.90.1150.10">
    <property type="entry name" value="Aspartate Aminotransferase, domain 1"/>
    <property type="match status" value="1"/>
</dbReference>
<evidence type="ECO:0000256" key="1">
    <source>
        <dbReference type="ARBA" id="ARBA00005384"/>
    </source>
</evidence>
<keyword evidence="2" id="KW-0663">Pyridoxal phosphate</keyword>
<dbReference type="SUPFAM" id="SSF53383">
    <property type="entry name" value="PLP-dependent transferases"/>
    <property type="match status" value="1"/>
</dbReference>
<dbReference type="eggNOG" id="COG1167">
    <property type="taxonomic scope" value="Bacteria"/>
</dbReference>
<evidence type="ECO:0000313" key="8">
    <source>
        <dbReference type="Proteomes" id="UP000014155"/>
    </source>
</evidence>
<evidence type="ECO:0000256" key="2">
    <source>
        <dbReference type="ARBA" id="ARBA00022898"/>
    </source>
</evidence>
<keyword evidence="4" id="KW-0238">DNA-binding</keyword>
<evidence type="ECO:0000259" key="6">
    <source>
        <dbReference type="PROSITE" id="PS50949"/>
    </source>
</evidence>
<dbReference type="InterPro" id="IPR004839">
    <property type="entry name" value="Aminotransferase_I/II_large"/>
</dbReference>
<dbReference type="InterPro" id="IPR015421">
    <property type="entry name" value="PyrdxlP-dep_Trfase_major"/>
</dbReference>
<evidence type="ECO:0000256" key="5">
    <source>
        <dbReference type="ARBA" id="ARBA00023163"/>
    </source>
</evidence>
<dbReference type="InterPro" id="IPR036390">
    <property type="entry name" value="WH_DNA-bd_sf"/>
</dbReference>
<dbReference type="Pfam" id="PF00392">
    <property type="entry name" value="GntR"/>
    <property type="match status" value="1"/>
</dbReference>
<keyword evidence="8" id="KW-1185">Reference proteome</keyword>
<keyword evidence="5" id="KW-0804">Transcription</keyword>